<dbReference type="InterPro" id="IPR045274">
    <property type="entry name" value="WAK-like"/>
</dbReference>
<evidence type="ECO:0000259" key="3">
    <source>
        <dbReference type="PROSITE" id="PS50011"/>
    </source>
</evidence>
<dbReference type="GO" id="GO:0005524">
    <property type="term" value="F:ATP binding"/>
    <property type="evidence" value="ECO:0007669"/>
    <property type="project" value="UniProtKB-KW"/>
</dbReference>
<comment type="caution">
    <text evidence="4">The sequence shown here is derived from an EMBL/GenBank/DDBJ whole genome shotgun (WGS) entry which is preliminary data.</text>
</comment>
<dbReference type="Pfam" id="PF07714">
    <property type="entry name" value="PK_Tyr_Ser-Thr"/>
    <property type="match status" value="1"/>
</dbReference>
<dbReference type="PANTHER" id="PTHR27005:SF283">
    <property type="entry name" value="OS02G0633066 PROTEIN"/>
    <property type="match status" value="1"/>
</dbReference>
<gene>
    <name evidence="4" type="ORF">VNO77_20650</name>
</gene>
<dbReference type="GO" id="GO:0004674">
    <property type="term" value="F:protein serine/threonine kinase activity"/>
    <property type="evidence" value="ECO:0007669"/>
    <property type="project" value="TreeGrafter"/>
</dbReference>
<dbReference type="Proteomes" id="UP001367508">
    <property type="component" value="Unassembled WGS sequence"/>
</dbReference>
<keyword evidence="5" id="KW-1185">Reference proteome</keyword>
<keyword evidence="2" id="KW-0067">ATP-binding</keyword>
<dbReference type="AlphaFoldDB" id="A0AAN9LPM1"/>
<proteinExistence type="predicted"/>
<evidence type="ECO:0000256" key="2">
    <source>
        <dbReference type="ARBA" id="ARBA00022840"/>
    </source>
</evidence>
<evidence type="ECO:0000256" key="1">
    <source>
        <dbReference type="ARBA" id="ARBA00022741"/>
    </source>
</evidence>
<dbReference type="SUPFAM" id="SSF56112">
    <property type="entry name" value="Protein kinase-like (PK-like)"/>
    <property type="match status" value="1"/>
</dbReference>
<sequence>MKGKGGHGTVYKGILADSRVVAIKKSKISGQIEIEQFINEMVVLSQINHKNVVKLLGCCLETEVPLLVYEFITNGTLLDHIQESQFSWSMRLKIAIEISEALAYLYSAISPPFIRRDVKTANILLDDNLTAKVSYFEASKRVPTDQMQLTTLVQGTLGYLDPQYFQSSHLTEKSDVYSFGVVLAELLTSMKALSFIRPENERNLSMYFVSSMKEGHLPHILDNNIVNDANVEQIIEVANLA</sequence>
<dbReference type="GO" id="GO:0007166">
    <property type="term" value="P:cell surface receptor signaling pathway"/>
    <property type="evidence" value="ECO:0007669"/>
    <property type="project" value="InterPro"/>
</dbReference>
<keyword evidence="1" id="KW-0547">Nucleotide-binding</keyword>
<protein>
    <recommendedName>
        <fullName evidence="3">Protein kinase domain-containing protein</fullName>
    </recommendedName>
</protein>
<dbReference type="FunFam" id="3.30.200.20:FF:001332">
    <property type="entry name" value="Wall-associated receptor kinase-like 10"/>
    <property type="match status" value="1"/>
</dbReference>
<evidence type="ECO:0000313" key="5">
    <source>
        <dbReference type="Proteomes" id="UP001367508"/>
    </source>
</evidence>
<dbReference type="Gene3D" id="1.10.510.10">
    <property type="entry name" value="Transferase(Phosphotransferase) domain 1"/>
    <property type="match status" value="1"/>
</dbReference>
<accession>A0AAN9LPM1</accession>
<dbReference type="FunFam" id="1.10.510.10:FF:000084">
    <property type="entry name" value="Wall-associated receptor kinase 2"/>
    <property type="match status" value="1"/>
</dbReference>
<dbReference type="InterPro" id="IPR001245">
    <property type="entry name" value="Ser-Thr/Tyr_kinase_cat_dom"/>
</dbReference>
<feature type="domain" description="Protein kinase" evidence="3">
    <location>
        <begin position="1"/>
        <end position="241"/>
    </location>
</feature>
<name>A0AAN9LPM1_CANGL</name>
<dbReference type="PROSITE" id="PS50011">
    <property type="entry name" value="PROTEIN_KINASE_DOM"/>
    <property type="match status" value="1"/>
</dbReference>
<evidence type="ECO:0000313" key="4">
    <source>
        <dbReference type="EMBL" id="KAK7339960.1"/>
    </source>
</evidence>
<dbReference type="EMBL" id="JAYMYQ010000004">
    <property type="protein sequence ID" value="KAK7339960.1"/>
    <property type="molecule type" value="Genomic_DNA"/>
</dbReference>
<dbReference type="InterPro" id="IPR011009">
    <property type="entry name" value="Kinase-like_dom_sf"/>
</dbReference>
<dbReference type="PANTHER" id="PTHR27005">
    <property type="entry name" value="WALL-ASSOCIATED RECEPTOR KINASE-LIKE 21"/>
    <property type="match status" value="1"/>
</dbReference>
<dbReference type="Gene3D" id="3.30.200.20">
    <property type="entry name" value="Phosphorylase Kinase, domain 1"/>
    <property type="match status" value="1"/>
</dbReference>
<dbReference type="GO" id="GO:0005886">
    <property type="term" value="C:plasma membrane"/>
    <property type="evidence" value="ECO:0007669"/>
    <property type="project" value="TreeGrafter"/>
</dbReference>
<dbReference type="SMART" id="SM00220">
    <property type="entry name" value="S_TKc"/>
    <property type="match status" value="1"/>
</dbReference>
<dbReference type="InterPro" id="IPR000719">
    <property type="entry name" value="Prot_kinase_dom"/>
</dbReference>
<organism evidence="4 5">
    <name type="scientific">Canavalia gladiata</name>
    <name type="common">Sword bean</name>
    <name type="synonym">Dolichos gladiatus</name>
    <dbReference type="NCBI Taxonomy" id="3824"/>
    <lineage>
        <taxon>Eukaryota</taxon>
        <taxon>Viridiplantae</taxon>
        <taxon>Streptophyta</taxon>
        <taxon>Embryophyta</taxon>
        <taxon>Tracheophyta</taxon>
        <taxon>Spermatophyta</taxon>
        <taxon>Magnoliopsida</taxon>
        <taxon>eudicotyledons</taxon>
        <taxon>Gunneridae</taxon>
        <taxon>Pentapetalae</taxon>
        <taxon>rosids</taxon>
        <taxon>fabids</taxon>
        <taxon>Fabales</taxon>
        <taxon>Fabaceae</taxon>
        <taxon>Papilionoideae</taxon>
        <taxon>50 kb inversion clade</taxon>
        <taxon>NPAAA clade</taxon>
        <taxon>indigoferoid/millettioid clade</taxon>
        <taxon>Phaseoleae</taxon>
        <taxon>Canavalia</taxon>
    </lineage>
</organism>
<reference evidence="4 5" key="1">
    <citation type="submission" date="2024-01" db="EMBL/GenBank/DDBJ databases">
        <title>The genomes of 5 underutilized Papilionoideae crops provide insights into root nodulation and disease resistanc.</title>
        <authorList>
            <person name="Jiang F."/>
        </authorList>
    </citation>
    <scope>NUCLEOTIDE SEQUENCE [LARGE SCALE GENOMIC DNA]</scope>
    <source>
        <strain evidence="4">LVBAO_FW01</strain>
        <tissue evidence="4">Leaves</tissue>
    </source>
</reference>